<evidence type="ECO:0000313" key="2">
    <source>
        <dbReference type="Proteomes" id="UP000789525"/>
    </source>
</evidence>
<dbReference type="Proteomes" id="UP000789525">
    <property type="component" value="Unassembled WGS sequence"/>
</dbReference>
<feature type="non-terminal residue" evidence="1">
    <location>
        <position position="1"/>
    </location>
</feature>
<organism evidence="1 2">
    <name type="scientific">Acaulospora colombiana</name>
    <dbReference type="NCBI Taxonomy" id="27376"/>
    <lineage>
        <taxon>Eukaryota</taxon>
        <taxon>Fungi</taxon>
        <taxon>Fungi incertae sedis</taxon>
        <taxon>Mucoromycota</taxon>
        <taxon>Glomeromycotina</taxon>
        <taxon>Glomeromycetes</taxon>
        <taxon>Diversisporales</taxon>
        <taxon>Acaulosporaceae</taxon>
        <taxon>Acaulospora</taxon>
    </lineage>
</organism>
<protein>
    <submittedName>
        <fullName evidence="1">4012_t:CDS:1</fullName>
    </submittedName>
</protein>
<proteinExistence type="predicted"/>
<keyword evidence="2" id="KW-1185">Reference proteome</keyword>
<evidence type="ECO:0000313" key="1">
    <source>
        <dbReference type="EMBL" id="CAG8743201.1"/>
    </source>
</evidence>
<comment type="caution">
    <text evidence="1">The sequence shown here is derived from an EMBL/GenBank/DDBJ whole genome shotgun (WGS) entry which is preliminary data.</text>
</comment>
<feature type="non-terminal residue" evidence="1">
    <location>
        <position position="187"/>
    </location>
</feature>
<accession>A0ACA9QAY0</accession>
<gene>
    <name evidence="1" type="ORF">ACOLOM_LOCUS12288</name>
</gene>
<dbReference type="EMBL" id="CAJVPT010049060">
    <property type="protein sequence ID" value="CAG8743201.1"/>
    <property type="molecule type" value="Genomic_DNA"/>
</dbReference>
<name>A0ACA9QAY0_9GLOM</name>
<sequence>NDNEQLIALRILNGVLKLQGDSELVDYFLETLVESFYDHPNIECRKSFYAILIQLYNNIPEESSKDKKVKQKLKSGLLRGLADVNESIQQTLTEFWHGHQELSRDTFTRLKVLVGSLYSPEIETLFLHYACFLLLEGSKKSVDYSKPIFDQPLPNSKFGGYDDIDTSWRINSTMTPLFVNTQQNNTR</sequence>
<reference evidence="1" key="1">
    <citation type="submission" date="2021-06" db="EMBL/GenBank/DDBJ databases">
        <authorList>
            <person name="Kallberg Y."/>
            <person name="Tangrot J."/>
            <person name="Rosling A."/>
        </authorList>
    </citation>
    <scope>NUCLEOTIDE SEQUENCE</scope>
    <source>
        <strain evidence="1">CL356</strain>
    </source>
</reference>